<feature type="region of interest" description="Disordered" evidence="1">
    <location>
        <begin position="368"/>
        <end position="775"/>
    </location>
</feature>
<evidence type="ECO:0000256" key="1">
    <source>
        <dbReference type="SAM" id="MobiDB-lite"/>
    </source>
</evidence>
<feature type="compositionally biased region" description="Pro residues" evidence="1">
    <location>
        <begin position="411"/>
        <end position="420"/>
    </location>
</feature>
<comment type="caution">
    <text evidence="2">The sequence shown here is derived from an EMBL/GenBank/DDBJ whole genome shotgun (WGS) entry which is preliminary data.</text>
</comment>
<feature type="compositionally biased region" description="Gly residues" evidence="1">
    <location>
        <begin position="632"/>
        <end position="671"/>
    </location>
</feature>
<dbReference type="InterPro" id="IPR036689">
    <property type="entry name" value="ESAT-6-like_sf"/>
</dbReference>
<accession>A0A837DD67</accession>
<dbReference type="EMBL" id="JRZE01000003">
    <property type="protein sequence ID" value="KHF45155.1"/>
    <property type="molecule type" value="Genomic_DNA"/>
</dbReference>
<organism evidence="2 3">
    <name type="scientific">Saccharomonospora viridis</name>
    <dbReference type="NCBI Taxonomy" id="1852"/>
    <lineage>
        <taxon>Bacteria</taxon>
        <taxon>Bacillati</taxon>
        <taxon>Actinomycetota</taxon>
        <taxon>Actinomycetes</taxon>
        <taxon>Pseudonocardiales</taxon>
        <taxon>Pseudonocardiaceae</taxon>
        <taxon>Saccharomonospora</taxon>
    </lineage>
</organism>
<gene>
    <name evidence="2" type="ORF">MINT15_20370</name>
</gene>
<dbReference type="Proteomes" id="UP000030848">
    <property type="component" value="Unassembled WGS sequence"/>
</dbReference>
<protein>
    <recommendedName>
        <fullName evidence="4">Proteins of 100 residues with WXG</fullName>
    </recommendedName>
</protein>
<evidence type="ECO:0008006" key="4">
    <source>
        <dbReference type="Google" id="ProtNLM"/>
    </source>
</evidence>
<proteinExistence type="predicted"/>
<feature type="compositionally biased region" description="Acidic residues" evidence="1">
    <location>
        <begin position="505"/>
        <end position="518"/>
    </location>
</feature>
<feature type="compositionally biased region" description="Gly residues" evidence="1">
    <location>
        <begin position="711"/>
        <end position="734"/>
    </location>
</feature>
<dbReference type="Gene3D" id="1.10.287.1060">
    <property type="entry name" value="ESAT-6-like"/>
    <property type="match status" value="1"/>
</dbReference>
<dbReference type="RefSeq" id="WP_037309977.1">
    <property type="nucleotide sequence ID" value="NZ_FOWS01000002.1"/>
</dbReference>
<dbReference type="SUPFAM" id="SSF140453">
    <property type="entry name" value="EsxAB dimer-like"/>
    <property type="match status" value="1"/>
</dbReference>
<name>A0A837DD67_9PSEU</name>
<feature type="compositionally biased region" description="Gly residues" evidence="1">
    <location>
        <begin position="395"/>
        <end position="406"/>
    </location>
</feature>
<feature type="compositionally biased region" description="Basic and acidic residues" evidence="1">
    <location>
        <begin position="454"/>
        <end position="476"/>
    </location>
</feature>
<evidence type="ECO:0000313" key="3">
    <source>
        <dbReference type="Proteomes" id="UP000030848"/>
    </source>
</evidence>
<feature type="compositionally biased region" description="Basic and acidic residues" evidence="1">
    <location>
        <begin position="495"/>
        <end position="504"/>
    </location>
</feature>
<feature type="compositionally biased region" description="Acidic residues" evidence="1">
    <location>
        <begin position="617"/>
        <end position="626"/>
    </location>
</feature>
<reference evidence="2 3" key="1">
    <citation type="submission" date="2014-10" db="EMBL/GenBank/DDBJ databases">
        <title>Genome sequence of Micropolyspora internatus JCM3315.</title>
        <authorList>
            <person name="Shin S.-K."/>
            <person name="Yi H."/>
        </authorList>
    </citation>
    <scope>NUCLEOTIDE SEQUENCE [LARGE SCALE GENOMIC DNA]</scope>
    <source>
        <strain evidence="2 3">JCM 3315</strain>
    </source>
</reference>
<feature type="compositionally biased region" description="Gly residues" evidence="1">
    <location>
        <begin position="588"/>
        <end position="603"/>
    </location>
</feature>
<evidence type="ECO:0000313" key="2">
    <source>
        <dbReference type="EMBL" id="KHF45155.1"/>
    </source>
</evidence>
<dbReference type="OrthoDB" id="3692636at2"/>
<feature type="compositionally biased region" description="Acidic residues" evidence="1">
    <location>
        <begin position="478"/>
        <end position="494"/>
    </location>
</feature>
<sequence length="775" mass="81068">MSERTWEETKEILDDPYVSAETKQTVLGAYARSGDGNEAAEEYYEKYGVNPRWDLFGPPRFIDDDKIYEEAKAEAEREGYRERQVSDRLEENKSALAEAQAPGTTGGVQNSDELFDLGETALEVFEQFVPIDEEAPGDCRHIDGPINLQTDIEERFNEQRGIDFQKFLDQAQKLRDAHATLRELHETTESNLNSLYKDWTGPAANASYQKYSEDIAPNSNELLEYLEGGADVIEAAVQTVYEVCKSKIEQINDLYTPTVGSAVPDIARKVMTLARGEVEDQEQILEVAAWVDAETGSNIEATIRADDCGLNEENKVMTVNQCKEWVQTSWNTDLYDHLYKDFTRICDDAKEKVDEAWGELNEYFKGYTSEFPEGGDLGLEGPDTGNPDSGQRTPTGGGGGGGGGGTSPSTSTPPPIPEPDLPGSGQSKNPVTGEDLEIDPETGEPYPIDPETGEAIKDLGSDRDTLTVEKGDRTFEMTEPDEDGEMEISIDDGSGEPKEYKLDFGDGETGEGEAGDDDFGPRGAGGESDERVYRPGPDGKIHIEDGDLKITAERPEGPDGPTKVTVDDGTPPPTTYTLGEAKDEDAGPTGGGGAGGAGSGGADRGSPRTMPAPGENPVDDEEDDADKDVPTGGSGGGSGGTPAGGGGGIGSAMSGGPGGSAVGGGGGGEPIGDGPMSGAVPGESPTSAGLGTAPGGMAEPAVAGAPPSGDTAGGAGMAPMGGMGAAGAGGGQGGDQERTNPYRIDGGIFDNNGTEKRISGTIGEDNTESSVQFSR</sequence>
<dbReference type="AlphaFoldDB" id="A0A837DD67"/>
<feature type="compositionally biased region" description="Basic and acidic residues" evidence="1">
    <location>
        <begin position="528"/>
        <end position="557"/>
    </location>
</feature>
<feature type="region of interest" description="Disordered" evidence="1">
    <location>
        <begin position="73"/>
        <end position="92"/>
    </location>
</feature>